<evidence type="ECO:0000259" key="11">
    <source>
        <dbReference type="PROSITE" id="PS50109"/>
    </source>
</evidence>
<dbReference type="InterPro" id="IPR050351">
    <property type="entry name" value="BphY/WalK/GraS-like"/>
</dbReference>
<feature type="transmembrane region" description="Helical" evidence="10">
    <location>
        <begin position="76"/>
        <end position="94"/>
    </location>
</feature>
<evidence type="ECO:0000256" key="8">
    <source>
        <dbReference type="ARBA" id="ARBA00022840"/>
    </source>
</evidence>
<dbReference type="InterPro" id="IPR036097">
    <property type="entry name" value="HisK_dim/P_sf"/>
</dbReference>
<dbReference type="Pfam" id="PF02518">
    <property type="entry name" value="HATPase_c"/>
    <property type="match status" value="1"/>
</dbReference>
<evidence type="ECO:0000256" key="7">
    <source>
        <dbReference type="ARBA" id="ARBA00022777"/>
    </source>
</evidence>
<dbReference type="PANTHER" id="PTHR45453:SF1">
    <property type="entry name" value="PHOSPHATE REGULON SENSOR PROTEIN PHOR"/>
    <property type="match status" value="1"/>
</dbReference>
<sequence length="377" mass="42772">MKNEFGKLKRKMILQIIIILIIAVAIGLFISNVLIDGILQAPFADWFIRLLQNLFEIDYYAARATYMNLFQGNKPIWLATGMIVLLLIIFYIALTRFTRYFKEINKSIHMLAEEDEKEIILPPELDFMEKNLNTVKGNLAKRARDAQEAEQRKNDLVVYLAHDIKTPLTSVIGYLSLLDEANDMPAQQREKYVKITLNKANRLEELINEFFDITRFNLQTIVLDKSPINISFMLMQMADEFYPLLASKGSQAVVNAGENVTVDADADKLARVFNNILKNAMMYSDDHSTIDIDVRTEEVNAIIEFSNKGKTIPEHKLQSIFEKFYRLDESRSSHSGGAGLGLAIAKEIVLAHDGDITAKSEAGITVFTVTLPILRES</sequence>
<dbReference type="Gene3D" id="3.30.565.10">
    <property type="entry name" value="Histidine kinase-like ATPase, C-terminal domain"/>
    <property type="match status" value="1"/>
</dbReference>
<evidence type="ECO:0000256" key="6">
    <source>
        <dbReference type="ARBA" id="ARBA00022741"/>
    </source>
</evidence>
<evidence type="ECO:0000256" key="4">
    <source>
        <dbReference type="ARBA" id="ARBA00022553"/>
    </source>
</evidence>
<accession>A0ABU0AIM8</accession>
<dbReference type="SUPFAM" id="SSF55874">
    <property type="entry name" value="ATPase domain of HSP90 chaperone/DNA topoisomerase II/histidine kinase"/>
    <property type="match status" value="1"/>
</dbReference>
<dbReference type="Pfam" id="PF00512">
    <property type="entry name" value="HisKA"/>
    <property type="match status" value="1"/>
</dbReference>
<dbReference type="CDD" id="cd00082">
    <property type="entry name" value="HisKA"/>
    <property type="match status" value="1"/>
</dbReference>
<evidence type="ECO:0000313" key="13">
    <source>
        <dbReference type="Proteomes" id="UP001238088"/>
    </source>
</evidence>
<keyword evidence="5 12" id="KW-0808">Transferase</keyword>
<dbReference type="PANTHER" id="PTHR45453">
    <property type="entry name" value="PHOSPHATE REGULON SENSOR PROTEIN PHOR"/>
    <property type="match status" value="1"/>
</dbReference>
<dbReference type="PROSITE" id="PS50109">
    <property type="entry name" value="HIS_KIN"/>
    <property type="match status" value="1"/>
</dbReference>
<dbReference type="Proteomes" id="UP001238088">
    <property type="component" value="Unassembled WGS sequence"/>
</dbReference>
<keyword evidence="8" id="KW-0067">ATP-binding</keyword>
<keyword evidence="13" id="KW-1185">Reference proteome</keyword>
<feature type="transmembrane region" description="Helical" evidence="10">
    <location>
        <begin position="12"/>
        <end position="35"/>
    </location>
</feature>
<keyword evidence="10" id="KW-0472">Membrane</keyword>
<dbReference type="InterPro" id="IPR058212">
    <property type="entry name" value="VanS-like"/>
</dbReference>
<evidence type="ECO:0000313" key="12">
    <source>
        <dbReference type="EMBL" id="MDQ0270561.1"/>
    </source>
</evidence>
<keyword evidence="10" id="KW-0812">Transmembrane</keyword>
<dbReference type="GO" id="GO:0004673">
    <property type="term" value="F:protein histidine kinase activity"/>
    <property type="evidence" value="ECO:0007669"/>
    <property type="project" value="UniProtKB-EC"/>
</dbReference>
<name>A0ABU0AIM8_9BACI</name>
<evidence type="ECO:0000256" key="2">
    <source>
        <dbReference type="ARBA" id="ARBA00004370"/>
    </source>
</evidence>
<feature type="domain" description="Histidine kinase" evidence="11">
    <location>
        <begin position="159"/>
        <end position="375"/>
    </location>
</feature>
<keyword evidence="10" id="KW-1133">Transmembrane helix</keyword>
<evidence type="ECO:0000256" key="5">
    <source>
        <dbReference type="ARBA" id="ARBA00022679"/>
    </source>
</evidence>
<proteinExistence type="predicted"/>
<dbReference type="InterPro" id="IPR004358">
    <property type="entry name" value="Sig_transdc_His_kin-like_C"/>
</dbReference>
<keyword evidence="7 12" id="KW-0418">Kinase</keyword>
<dbReference type="EMBL" id="JAUSUB010000009">
    <property type="protein sequence ID" value="MDQ0270561.1"/>
    <property type="molecule type" value="Genomic_DNA"/>
</dbReference>
<dbReference type="InterPro" id="IPR003661">
    <property type="entry name" value="HisK_dim/P_dom"/>
</dbReference>
<dbReference type="SMART" id="SM00388">
    <property type="entry name" value="HisKA"/>
    <property type="match status" value="1"/>
</dbReference>
<protein>
    <recommendedName>
        <fullName evidence="3">histidine kinase</fullName>
        <ecNumber evidence="3">2.7.13.3</ecNumber>
    </recommendedName>
</protein>
<reference evidence="12 13" key="1">
    <citation type="submission" date="2023-07" db="EMBL/GenBank/DDBJ databases">
        <title>Genomic Encyclopedia of Type Strains, Phase IV (KMG-IV): sequencing the most valuable type-strain genomes for metagenomic binning, comparative biology and taxonomic classification.</title>
        <authorList>
            <person name="Goeker M."/>
        </authorList>
    </citation>
    <scope>NUCLEOTIDE SEQUENCE [LARGE SCALE GENOMIC DNA]</scope>
    <source>
        <strain evidence="12 13">DSM 23494</strain>
    </source>
</reference>
<evidence type="ECO:0000256" key="1">
    <source>
        <dbReference type="ARBA" id="ARBA00000085"/>
    </source>
</evidence>
<keyword evidence="9" id="KW-0902">Two-component regulatory system</keyword>
<dbReference type="PRINTS" id="PR00344">
    <property type="entry name" value="BCTRLSENSOR"/>
</dbReference>
<comment type="catalytic activity">
    <reaction evidence="1">
        <text>ATP + protein L-histidine = ADP + protein N-phospho-L-histidine.</text>
        <dbReference type="EC" id="2.7.13.3"/>
    </reaction>
</comment>
<dbReference type="Gene3D" id="1.10.287.130">
    <property type="match status" value="1"/>
</dbReference>
<dbReference type="SUPFAM" id="SSF47384">
    <property type="entry name" value="Homodimeric domain of signal transducing histidine kinase"/>
    <property type="match status" value="1"/>
</dbReference>
<dbReference type="NCBIfam" id="NF033091">
    <property type="entry name" value="HK_VanS_ACDEFG"/>
    <property type="match status" value="1"/>
</dbReference>
<keyword evidence="4" id="KW-0597">Phosphoprotein</keyword>
<evidence type="ECO:0000256" key="9">
    <source>
        <dbReference type="ARBA" id="ARBA00023012"/>
    </source>
</evidence>
<dbReference type="InterPro" id="IPR036890">
    <property type="entry name" value="HATPase_C_sf"/>
</dbReference>
<evidence type="ECO:0000256" key="10">
    <source>
        <dbReference type="SAM" id="Phobius"/>
    </source>
</evidence>
<dbReference type="InterPro" id="IPR003594">
    <property type="entry name" value="HATPase_dom"/>
</dbReference>
<comment type="subcellular location">
    <subcellularLocation>
        <location evidence="2">Membrane</location>
    </subcellularLocation>
</comment>
<dbReference type="EC" id="2.7.13.3" evidence="3"/>
<comment type="caution">
    <text evidence="12">The sequence shown here is derived from an EMBL/GenBank/DDBJ whole genome shotgun (WGS) entry which is preliminary data.</text>
</comment>
<dbReference type="SMART" id="SM00387">
    <property type="entry name" value="HATPase_c"/>
    <property type="match status" value="1"/>
</dbReference>
<organism evidence="12 13">
    <name type="scientific">Cytobacillus purgationiresistens</name>
    <dbReference type="NCBI Taxonomy" id="863449"/>
    <lineage>
        <taxon>Bacteria</taxon>
        <taxon>Bacillati</taxon>
        <taxon>Bacillota</taxon>
        <taxon>Bacilli</taxon>
        <taxon>Bacillales</taxon>
        <taxon>Bacillaceae</taxon>
        <taxon>Cytobacillus</taxon>
    </lineage>
</organism>
<dbReference type="InterPro" id="IPR005467">
    <property type="entry name" value="His_kinase_dom"/>
</dbReference>
<gene>
    <name evidence="12" type="ORF">J2S17_002436</name>
</gene>
<keyword evidence="6" id="KW-0547">Nucleotide-binding</keyword>
<evidence type="ECO:0000256" key="3">
    <source>
        <dbReference type="ARBA" id="ARBA00012438"/>
    </source>
</evidence>